<protein>
    <submittedName>
        <fullName evidence="2">Uncharacterized protein</fullName>
    </submittedName>
</protein>
<dbReference type="EMBL" id="CM029037">
    <property type="protein sequence ID" value="KAG2658592.1"/>
    <property type="molecule type" value="Genomic_DNA"/>
</dbReference>
<name>A0A8T0XAK4_PANVG</name>
<dbReference type="PANTHER" id="PTHR33157:SF10">
    <property type="entry name" value="TRANSPOSASE MUDR PLANT DOMAIN-CONTAINING PROTEIN"/>
    <property type="match status" value="1"/>
</dbReference>
<feature type="region of interest" description="Disordered" evidence="1">
    <location>
        <begin position="140"/>
        <end position="174"/>
    </location>
</feature>
<evidence type="ECO:0000313" key="3">
    <source>
        <dbReference type="Proteomes" id="UP000823388"/>
    </source>
</evidence>
<sequence>MHGLRHKKLTGTQGARRGGSKQTGFSNDGFQSNRSKEDHAGTSKKGSADGTKSNRVNTRRVATLATSSERTSGRNSKTAAGDAILGGSNGVNSTMVAVDGDHSERTSANGINCERVANGVNSQLNSASEGGERVANGVNSQLNSASEGGNSELNIGSKRSREDAPKRGRAKMSRTELKMAPRSGKVFKYVNYNPKGLKYPSQLGAILKREYPGMIKVYDDHGTINKNGVCYAKSVKQEFWSLFTVNLKHRVAAARILEAYLVKRVTNMVYQLRLDAVKVYFNKRKEECDDIRALTIELTEEQYLASRVECDEFKRKRLEAQESCMNSEDTAQNRGGSRNFSETQQLLEHNFGPEKGGTLNTYAVMKSGYKTVDITGRSGPIPSQKAQRHLDDYKELAADENSQDLDGKALYTMGGGMKHGRVPIGDGAVGKETGLVHRKLVPFKPINLDDYERVLKENEQLKQTNEILLDENSVNRALIMTMYVDFGKEPPAELLSHLASIDARHR</sequence>
<feature type="compositionally biased region" description="Polar residues" evidence="1">
    <location>
        <begin position="140"/>
        <end position="154"/>
    </location>
</feature>
<evidence type="ECO:0000256" key="1">
    <source>
        <dbReference type="SAM" id="MobiDB-lite"/>
    </source>
</evidence>
<reference evidence="2" key="1">
    <citation type="submission" date="2020-05" db="EMBL/GenBank/DDBJ databases">
        <title>WGS assembly of Panicum virgatum.</title>
        <authorList>
            <person name="Lovell J.T."/>
            <person name="Jenkins J."/>
            <person name="Shu S."/>
            <person name="Juenger T.E."/>
            <person name="Schmutz J."/>
        </authorList>
    </citation>
    <scope>NUCLEOTIDE SEQUENCE</scope>
    <source>
        <strain evidence="2">AP13</strain>
    </source>
</reference>
<proteinExistence type="predicted"/>
<gene>
    <name evidence="2" type="ORF">PVAP13_1KG292605</name>
</gene>
<feature type="compositionally biased region" description="Polar residues" evidence="1">
    <location>
        <begin position="20"/>
        <end position="33"/>
    </location>
</feature>
<dbReference type="InterPro" id="IPR039266">
    <property type="entry name" value="EN-1/SPM"/>
</dbReference>
<comment type="caution">
    <text evidence="2">The sequence shown here is derived from an EMBL/GenBank/DDBJ whole genome shotgun (WGS) entry which is preliminary data.</text>
</comment>
<dbReference type="Proteomes" id="UP000823388">
    <property type="component" value="Chromosome 1K"/>
</dbReference>
<dbReference type="AlphaFoldDB" id="A0A8T0XAK4"/>
<evidence type="ECO:0000313" key="2">
    <source>
        <dbReference type="EMBL" id="KAG2658592.1"/>
    </source>
</evidence>
<feature type="compositionally biased region" description="Polar residues" evidence="1">
    <location>
        <begin position="64"/>
        <end position="78"/>
    </location>
</feature>
<accession>A0A8T0XAK4</accession>
<organism evidence="2 3">
    <name type="scientific">Panicum virgatum</name>
    <name type="common">Blackwell switchgrass</name>
    <dbReference type="NCBI Taxonomy" id="38727"/>
    <lineage>
        <taxon>Eukaryota</taxon>
        <taxon>Viridiplantae</taxon>
        <taxon>Streptophyta</taxon>
        <taxon>Embryophyta</taxon>
        <taxon>Tracheophyta</taxon>
        <taxon>Spermatophyta</taxon>
        <taxon>Magnoliopsida</taxon>
        <taxon>Liliopsida</taxon>
        <taxon>Poales</taxon>
        <taxon>Poaceae</taxon>
        <taxon>PACMAD clade</taxon>
        <taxon>Panicoideae</taxon>
        <taxon>Panicodae</taxon>
        <taxon>Paniceae</taxon>
        <taxon>Panicinae</taxon>
        <taxon>Panicum</taxon>
        <taxon>Panicum sect. Hiantes</taxon>
    </lineage>
</organism>
<dbReference type="PANTHER" id="PTHR33157">
    <property type="entry name" value="AUTONOMOUS TRANSPOSABLE ELEMENT EN-1 MOSAIC PROTEIN-RELATED"/>
    <property type="match status" value="1"/>
</dbReference>
<dbReference type="GO" id="GO:0032196">
    <property type="term" value="P:transposition"/>
    <property type="evidence" value="ECO:0007669"/>
    <property type="project" value="InterPro"/>
</dbReference>
<feature type="region of interest" description="Disordered" evidence="1">
    <location>
        <begin position="1"/>
        <end position="87"/>
    </location>
</feature>
<keyword evidence="3" id="KW-1185">Reference proteome</keyword>